<dbReference type="KEGG" id="abac:LuPra_04036"/>
<dbReference type="EMBL" id="CP015136">
    <property type="protein sequence ID" value="AMY10795.1"/>
    <property type="molecule type" value="Genomic_DNA"/>
</dbReference>
<sequence length="300" mass="32360">MAALLAELTTGEGLRCSLLEDVKLGRADRCYGRAPVLYESSLYIVASGRKIGFIGDRRFVYDRNNYLVLAAPLPFECQTEADDEGPMLGVSVRIVPSVVSELAVHMPARLRAGNTDRLGCVEATPLDVAMSDAAVRLLECLRTPIDAQILGPSIVRELVYRALGGPQGHLLLAMLGRHGQASQINAALQWIHNRYAEPFSVGRMARDVGMSVSAFHHQFKALTATSPVQYLKSVRLHKARALIVNEGSGAATAATTVGYESASQFSREFKRFFGASPADEAKRVHAIIAEPAAADARAVS</sequence>
<dbReference type="InterPro" id="IPR009057">
    <property type="entry name" value="Homeodomain-like_sf"/>
</dbReference>
<keyword evidence="5" id="KW-1185">Reference proteome</keyword>
<dbReference type="Gene3D" id="1.10.10.60">
    <property type="entry name" value="Homeodomain-like"/>
    <property type="match status" value="2"/>
</dbReference>
<dbReference type="Pfam" id="PF06719">
    <property type="entry name" value="AraC_N"/>
    <property type="match status" value="1"/>
</dbReference>
<dbReference type="Proteomes" id="UP000076079">
    <property type="component" value="Chromosome"/>
</dbReference>
<dbReference type="STRING" id="1855912.LuPra_04036"/>
<dbReference type="OrthoDB" id="34150at2"/>
<dbReference type="GO" id="GO:0043565">
    <property type="term" value="F:sequence-specific DNA binding"/>
    <property type="evidence" value="ECO:0007669"/>
    <property type="project" value="InterPro"/>
</dbReference>
<organism evidence="4 5">
    <name type="scientific">Luteitalea pratensis</name>
    <dbReference type="NCBI Taxonomy" id="1855912"/>
    <lineage>
        <taxon>Bacteria</taxon>
        <taxon>Pseudomonadati</taxon>
        <taxon>Acidobacteriota</taxon>
        <taxon>Vicinamibacteria</taxon>
        <taxon>Vicinamibacterales</taxon>
        <taxon>Vicinamibacteraceae</taxon>
        <taxon>Luteitalea</taxon>
    </lineage>
</organism>
<protein>
    <submittedName>
        <fullName evidence="4">L-rhamnose operon regulatory protein RhaS</fullName>
    </submittedName>
</protein>
<dbReference type="SUPFAM" id="SSF46689">
    <property type="entry name" value="Homeodomain-like"/>
    <property type="match status" value="2"/>
</dbReference>
<keyword evidence="2" id="KW-0804">Transcription</keyword>
<evidence type="ECO:0000259" key="3">
    <source>
        <dbReference type="PROSITE" id="PS01124"/>
    </source>
</evidence>
<dbReference type="SMART" id="SM00342">
    <property type="entry name" value="HTH_ARAC"/>
    <property type="match status" value="1"/>
</dbReference>
<dbReference type="InterPro" id="IPR009594">
    <property type="entry name" value="Tscrpt_reg_HTH_AraC_N"/>
</dbReference>
<reference evidence="4 5" key="1">
    <citation type="journal article" date="2016" name="Genome Announc.">
        <title>First Complete Genome Sequence of a Subdivision 6 Acidobacterium Strain.</title>
        <authorList>
            <person name="Huang S."/>
            <person name="Vieira S."/>
            <person name="Bunk B."/>
            <person name="Riedel T."/>
            <person name="Sproer C."/>
            <person name="Overmann J."/>
        </authorList>
    </citation>
    <scope>NUCLEOTIDE SEQUENCE [LARGE SCALE GENOMIC DNA]</scope>
    <source>
        <strain evidence="5">DSM 100886 HEG_-6_39</strain>
    </source>
</reference>
<feature type="domain" description="HTH araC/xylS-type" evidence="3">
    <location>
        <begin position="185"/>
        <end position="283"/>
    </location>
</feature>
<evidence type="ECO:0000313" key="4">
    <source>
        <dbReference type="EMBL" id="AMY10795.1"/>
    </source>
</evidence>
<dbReference type="PROSITE" id="PS01124">
    <property type="entry name" value="HTH_ARAC_FAMILY_2"/>
    <property type="match status" value="1"/>
</dbReference>
<proteinExistence type="predicted"/>
<dbReference type="PANTHER" id="PTHR43436">
    <property type="entry name" value="ARAC-FAMILY TRANSCRIPTIONAL REGULATOR"/>
    <property type="match status" value="1"/>
</dbReference>
<dbReference type="PANTHER" id="PTHR43436:SF2">
    <property type="entry name" value="ARAC_XYLS FAMILY TRANSCRIPTIONAL REGULATOR"/>
    <property type="match status" value="1"/>
</dbReference>
<reference evidence="5" key="2">
    <citation type="submission" date="2016-04" db="EMBL/GenBank/DDBJ databases">
        <title>First Complete Genome Sequence of a Subdivision 6 Acidobacterium.</title>
        <authorList>
            <person name="Huang S."/>
            <person name="Vieira S."/>
            <person name="Bunk B."/>
            <person name="Riedel T."/>
            <person name="Sproeer C."/>
            <person name="Overmann J."/>
        </authorList>
    </citation>
    <scope>NUCLEOTIDE SEQUENCE [LARGE SCALE GENOMIC DNA]</scope>
    <source>
        <strain evidence="5">DSM 100886 HEG_-6_39</strain>
    </source>
</reference>
<accession>A0A143PQC6</accession>
<dbReference type="Pfam" id="PF12833">
    <property type="entry name" value="HTH_18"/>
    <property type="match status" value="1"/>
</dbReference>
<evidence type="ECO:0000313" key="5">
    <source>
        <dbReference type="Proteomes" id="UP000076079"/>
    </source>
</evidence>
<keyword evidence="1" id="KW-0805">Transcription regulation</keyword>
<gene>
    <name evidence="4" type="primary">rhaS_1</name>
    <name evidence="4" type="ORF">LuPra_04036</name>
</gene>
<dbReference type="InterPro" id="IPR018060">
    <property type="entry name" value="HTH_AraC"/>
</dbReference>
<evidence type="ECO:0000256" key="1">
    <source>
        <dbReference type="ARBA" id="ARBA00023015"/>
    </source>
</evidence>
<dbReference type="GO" id="GO:0003700">
    <property type="term" value="F:DNA-binding transcription factor activity"/>
    <property type="evidence" value="ECO:0007669"/>
    <property type="project" value="InterPro"/>
</dbReference>
<dbReference type="AlphaFoldDB" id="A0A143PQC6"/>
<name>A0A143PQC6_LUTPR</name>
<evidence type="ECO:0000256" key="2">
    <source>
        <dbReference type="ARBA" id="ARBA00023163"/>
    </source>
</evidence>